<dbReference type="Gene3D" id="3.40.50.150">
    <property type="entry name" value="Vaccinia Virus protein VP39"/>
    <property type="match status" value="1"/>
</dbReference>
<feature type="domain" description="PKS/mFAS DH" evidence="4">
    <location>
        <begin position="101"/>
        <end position="386"/>
    </location>
</feature>
<dbReference type="Pfam" id="PF14765">
    <property type="entry name" value="PS-DH"/>
    <property type="match status" value="1"/>
</dbReference>
<keyword evidence="2" id="KW-0597">Phosphoprotein</keyword>
<accession>A0A5C6U304</accession>
<name>A0A5C6U304_9BURK</name>
<evidence type="ECO:0000256" key="3">
    <source>
        <dbReference type="PROSITE-ProRule" id="PRU01363"/>
    </source>
</evidence>
<evidence type="ECO:0000256" key="1">
    <source>
        <dbReference type="ARBA" id="ARBA00022450"/>
    </source>
</evidence>
<dbReference type="SUPFAM" id="SSF53335">
    <property type="entry name" value="S-adenosyl-L-methionine-dependent methyltransferases"/>
    <property type="match status" value="1"/>
</dbReference>
<dbReference type="InterPro" id="IPR049551">
    <property type="entry name" value="PKS_DH_C"/>
</dbReference>
<dbReference type="Pfam" id="PF08242">
    <property type="entry name" value="Methyltransf_12"/>
    <property type="match status" value="1"/>
</dbReference>
<dbReference type="InterPro" id="IPR029063">
    <property type="entry name" value="SAM-dependent_MTases_sf"/>
</dbReference>
<dbReference type="InterPro" id="IPR013217">
    <property type="entry name" value="Methyltransf_12"/>
</dbReference>
<feature type="active site" description="Proton acceptor; for dehydratase activity" evidence="3">
    <location>
        <position position="130"/>
    </location>
</feature>
<dbReference type="PANTHER" id="PTHR43775:SF37">
    <property type="entry name" value="SI:DKEY-61P9.11"/>
    <property type="match status" value="1"/>
</dbReference>
<dbReference type="AlphaFoldDB" id="A0A5C6U304"/>
<dbReference type="InterPro" id="IPR050091">
    <property type="entry name" value="PKS_NRPS_Biosynth_Enz"/>
</dbReference>
<dbReference type="InterPro" id="IPR020807">
    <property type="entry name" value="PKS_DH"/>
</dbReference>
<dbReference type="EMBL" id="VOPW01000001">
    <property type="protein sequence ID" value="TXC66095.1"/>
    <property type="molecule type" value="Genomic_DNA"/>
</dbReference>
<dbReference type="Pfam" id="PF21089">
    <property type="entry name" value="PKS_DH_N"/>
    <property type="match status" value="1"/>
</dbReference>
<protein>
    <submittedName>
        <fullName evidence="5">Methyltransferase</fullName>
    </submittedName>
</protein>
<keyword evidence="6" id="KW-1185">Reference proteome</keyword>
<dbReference type="Gene3D" id="3.30.70.3290">
    <property type="match status" value="1"/>
</dbReference>
<reference evidence="5 6" key="1">
    <citation type="submission" date="2019-08" db="EMBL/GenBank/DDBJ databases">
        <authorList>
            <person name="Khan S.A."/>
            <person name="Jeon C.O."/>
            <person name="Jeong S.E."/>
        </authorList>
    </citation>
    <scope>NUCLEOTIDE SEQUENCE [LARGE SCALE GENOMIC DNA]</scope>
    <source>
        <strain evidence="6">IMCC1728</strain>
    </source>
</reference>
<comment type="caution">
    <text evidence="5">The sequence shown here is derived from an EMBL/GenBank/DDBJ whole genome shotgun (WGS) entry which is preliminary data.</text>
</comment>
<keyword evidence="5" id="KW-0808">Transferase</keyword>
<dbReference type="Gene3D" id="3.10.129.110">
    <property type="entry name" value="Polyketide synthase dehydratase"/>
    <property type="match status" value="1"/>
</dbReference>
<keyword evidence="5" id="KW-0489">Methyltransferase</keyword>
<dbReference type="Proteomes" id="UP000321832">
    <property type="component" value="Unassembled WGS sequence"/>
</dbReference>
<feature type="region of interest" description="C-terminal hotdog fold" evidence="3">
    <location>
        <begin position="240"/>
        <end position="386"/>
    </location>
</feature>
<dbReference type="GO" id="GO:0008168">
    <property type="term" value="F:methyltransferase activity"/>
    <property type="evidence" value="ECO:0007669"/>
    <property type="project" value="UniProtKB-KW"/>
</dbReference>
<dbReference type="GO" id="GO:0004312">
    <property type="term" value="F:fatty acid synthase activity"/>
    <property type="evidence" value="ECO:0007669"/>
    <property type="project" value="TreeGrafter"/>
</dbReference>
<keyword evidence="1" id="KW-0596">Phosphopantetheine</keyword>
<dbReference type="GO" id="GO:0032259">
    <property type="term" value="P:methylation"/>
    <property type="evidence" value="ECO:0007669"/>
    <property type="project" value="UniProtKB-KW"/>
</dbReference>
<dbReference type="InterPro" id="IPR042104">
    <property type="entry name" value="PKS_dehydratase_sf"/>
</dbReference>
<evidence type="ECO:0000256" key="2">
    <source>
        <dbReference type="ARBA" id="ARBA00022553"/>
    </source>
</evidence>
<dbReference type="GO" id="GO:0006633">
    <property type="term" value="P:fatty acid biosynthetic process"/>
    <property type="evidence" value="ECO:0007669"/>
    <property type="project" value="TreeGrafter"/>
</dbReference>
<dbReference type="PROSITE" id="PS52019">
    <property type="entry name" value="PKS_MFAS_DH"/>
    <property type="match status" value="1"/>
</dbReference>
<sequence length="729" mass="78933">MGTASFSRSARIRRWWRWRSAAAESDSLCLTSLRRGKDDWSELLASLAQLYVQGAAVDWAGVDRPYPRRRVALPTYPFEHRRFWLEPRPHGLAMSGEPSGHPLLGRRLPTAMPLFETTLRPDTLACLQDHRIHGAVLVPGPAFLELAQAAMQHADGPALRTVRDFRILEPLVLPQEGRVVQIQLGTADGDAGSFLVHSRAATDEKGWRLHAQGRLEPTTPQAAVAGGSTLALSATQDALGPASACDDYYARLLAMGIGLGPGFRSLARAHRGVGEALAWIELPAMAAQDPVGWAHPALLDGALQSIGPAVPESARADSAYLLTAVDRLDLLTPLPAGLWSHARVLDALQSDPAQWQAEVTLRSAEGRVVGVIQGVQLQRASRDALSRAAGGGGCSEFFHRLDWQIAPLKPPAAMSLVGPAEFAPALEPRFSDLAVSHGLSVYETLLPELDRLSADFVGTALHELGFDAALGRRFDAADEARRLGVADRHSRLFGRLLQMLVEDRVLRREDGQFVVAGALPLVDAVSRCEAAMIRFAPIDGELHTLRRCGPELARVLRGAQDPLQLLFPGGSLEEARKLYVESPYAQTYNRALGEALKAAIARLPEGSPLRVLEIGAGTGGTTTYVLPLLPAQRTTYTFTDLSPLFLERAAEQFAAFPFVRHALLDIERDPVEQGFEAAGFDIVIAANVLHATADLRRTLAHARRLMALARCCCCSRAWPPSAGWISPSA</sequence>
<feature type="active site" description="Proton donor; for dehydratase activity" evidence="3">
    <location>
        <position position="300"/>
    </location>
</feature>
<evidence type="ECO:0000313" key="6">
    <source>
        <dbReference type="Proteomes" id="UP000321832"/>
    </source>
</evidence>
<organism evidence="5 6">
    <name type="scientific">Piscinibacter aquaticus</name>
    <dbReference type="NCBI Taxonomy" id="392597"/>
    <lineage>
        <taxon>Bacteria</taxon>
        <taxon>Pseudomonadati</taxon>
        <taxon>Pseudomonadota</taxon>
        <taxon>Betaproteobacteria</taxon>
        <taxon>Burkholderiales</taxon>
        <taxon>Sphaerotilaceae</taxon>
        <taxon>Piscinibacter</taxon>
    </lineage>
</organism>
<evidence type="ECO:0000313" key="5">
    <source>
        <dbReference type="EMBL" id="TXC66095.1"/>
    </source>
</evidence>
<proteinExistence type="predicted"/>
<gene>
    <name evidence="5" type="ORF">FSC37_09615</name>
</gene>
<evidence type="ECO:0000259" key="4">
    <source>
        <dbReference type="PROSITE" id="PS52019"/>
    </source>
</evidence>
<dbReference type="InterPro" id="IPR049900">
    <property type="entry name" value="PKS_mFAS_DH"/>
</dbReference>
<feature type="region of interest" description="N-terminal hotdog fold" evidence="3">
    <location>
        <begin position="101"/>
        <end position="222"/>
    </location>
</feature>
<dbReference type="SMART" id="SM00826">
    <property type="entry name" value="PKS_DH"/>
    <property type="match status" value="1"/>
</dbReference>
<dbReference type="InterPro" id="IPR049552">
    <property type="entry name" value="PKS_DH_N"/>
</dbReference>
<dbReference type="PANTHER" id="PTHR43775">
    <property type="entry name" value="FATTY ACID SYNTHASE"/>
    <property type="match status" value="1"/>
</dbReference>